<gene>
    <name evidence="1" type="ordered locus">Csac_0650</name>
</gene>
<dbReference type="RefSeq" id="WP_011916221.1">
    <property type="nucleotide sequence ID" value="NC_009437.1"/>
</dbReference>
<dbReference type="HOGENOM" id="CLU_2218191_0_0_9"/>
<reference evidence="1 2" key="1">
    <citation type="journal article" date="2008" name="Appl. Environ. Microbiol.">
        <title>Hydrogenomics of the extremely thermophilic bacterium Caldicellulosiruptor saccharolyticus.</title>
        <authorList>
            <person name="van de Werken H.J."/>
            <person name="Verhaart M.R."/>
            <person name="VanFossen A.L."/>
            <person name="Willquist K."/>
            <person name="Lewis D.L."/>
            <person name="Nichols J.D."/>
            <person name="Goorissen H.P."/>
            <person name="Mongodin E.F."/>
            <person name="Nelson K.E."/>
            <person name="van Niel E.W."/>
            <person name="Stams A.J."/>
            <person name="Ward D.E."/>
            <person name="de Vos W.M."/>
            <person name="van der Oost J."/>
            <person name="Kelly R.M."/>
            <person name="Kengen S.W."/>
        </authorList>
    </citation>
    <scope>NUCLEOTIDE SEQUENCE [LARGE SCALE GENOMIC DNA]</scope>
    <source>
        <strain evidence="2">ATCC 43494 / DSM 8903 / Tp8T 6331</strain>
    </source>
</reference>
<organism evidence="1 2">
    <name type="scientific">Caldicellulosiruptor saccharolyticus (strain ATCC 43494 / DSM 8903 / Tp8T 6331)</name>
    <dbReference type="NCBI Taxonomy" id="351627"/>
    <lineage>
        <taxon>Bacteria</taxon>
        <taxon>Bacillati</taxon>
        <taxon>Bacillota</taxon>
        <taxon>Bacillota incertae sedis</taxon>
        <taxon>Caldicellulosiruptorales</taxon>
        <taxon>Caldicellulosiruptoraceae</taxon>
        <taxon>Caldicellulosiruptor</taxon>
    </lineage>
</organism>
<name>A4XH85_CALS8</name>
<keyword evidence="2" id="KW-1185">Reference proteome</keyword>
<dbReference type="Proteomes" id="UP000000256">
    <property type="component" value="Chromosome"/>
</dbReference>
<protein>
    <submittedName>
        <fullName evidence="1">Uncharacterized protein</fullName>
    </submittedName>
</protein>
<evidence type="ECO:0000313" key="2">
    <source>
        <dbReference type="Proteomes" id="UP000000256"/>
    </source>
</evidence>
<dbReference type="EMBL" id="CP000679">
    <property type="protein sequence ID" value="ABP66270.2"/>
    <property type="molecule type" value="Genomic_DNA"/>
</dbReference>
<proteinExistence type="predicted"/>
<dbReference type="AlphaFoldDB" id="A4XH85"/>
<evidence type="ECO:0000313" key="1">
    <source>
        <dbReference type="EMBL" id="ABP66270.2"/>
    </source>
</evidence>
<dbReference type="STRING" id="351627.Csac_0650"/>
<dbReference type="KEGG" id="csc:Csac_0650"/>
<accession>A4XH85</accession>
<sequence length="106" mass="12324">MEVFKISENSLIYFVDNIPFVGNFELGSVIAFNHKGYDFFKKVLKKDTISFDEFSQEEKNWFSALMECEILKNLKSSSTHIPNNEIDAIYLHFTNNCNISLLNKTD</sequence>